<dbReference type="Proteomes" id="UP001484097">
    <property type="component" value="Unassembled WGS sequence"/>
</dbReference>
<evidence type="ECO:0008006" key="3">
    <source>
        <dbReference type="Google" id="ProtNLM"/>
    </source>
</evidence>
<comment type="caution">
    <text evidence="1">The sequence shown here is derived from an EMBL/GenBank/DDBJ whole genome shotgun (WGS) entry which is preliminary data.</text>
</comment>
<name>A0ABV0IGK4_9MICC</name>
<sequence length="380" mass="42229">MTVLSDVDASRTGTLLDHPRGRGSILDNGSDEFDDSTMLLWGMPVRLARADIDSAARIRQLSREVSRGRAVRVRPGVFAPQPGWDEARPRQRFLTTVAAMAFARPVSPVFCRQAALVLHDLPMVNVPQTVATRTLSQGSARKRRPVPAEESTFRVFSEACHLWPSAWRELRKTGDPVVESLLPDGTVLTAEALVCAVADTVPLLPLSDAVAVLDALMSGRRNRSESRRAEEPWSMEDLVAAASWCTSAGARQRYLACVALASERSESVAESWSKVRFHELGFEAPGQQEVLRDAQGEEIARGDFWWDGGSILGECDGLKKYSGPDSYSGESTVDVLRKEREREDRIRAEGIIMVRWDWSDLKHPRRLAWKLDRAGVPRRG</sequence>
<proteinExistence type="predicted"/>
<organism evidence="1 2">
    <name type="scientific">Citricoccus nitrophenolicus</name>
    <dbReference type="NCBI Taxonomy" id="863575"/>
    <lineage>
        <taxon>Bacteria</taxon>
        <taxon>Bacillati</taxon>
        <taxon>Actinomycetota</taxon>
        <taxon>Actinomycetes</taxon>
        <taxon>Micrococcales</taxon>
        <taxon>Micrococcaceae</taxon>
        <taxon>Citricoccus</taxon>
    </lineage>
</organism>
<evidence type="ECO:0000313" key="1">
    <source>
        <dbReference type="EMBL" id="MEO9247205.1"/>
    </source>
</evidence>
<dbReference type="EMBL" id="JBDXMX010000002">
    <property type="protein sequence ID" value="MEO9247205.1"/>
    <property type="molecule type" value="Genomic_DNA"/>
</dbReference>
<evidence type="ECO:0000313" key="2">
    <source>
        <dbReference type="Proteomes" id="UP001484097"/>
    </source>
</evidence>
<accession>A0ABV0IGK4</accession>
<gene>
    <name evidence="1" type="ORF">ABDK96_05895</name>
</gene>
<protein>
    <recommendedName>
        <fullName evidence="3">Transcriptional regulator, AbiEi antitoxin, Type IV TA system</fullName>
    </recommendedName>
</protein>
<reference evidence="1 2" key="1">
    <citation type="submission" date="2024-05" db="EMBL/GenBank/DDBJ databases">
        <authorList>
            <person name="Yi C."/>
        </authorList>
    </citation>
    <scope>NUCLEOTIDE SEQUENCE [LARGE SCALE GENOMIC DNA]</scope>
    <source>
        <strain evidence="1 2">XS13</strain>
    </source>
</reference>
<keyword evidence="2" id="KW-1185">Reference proteome</keyword>
<dbReference type="RefSeq" id="WP_347919680.1">
    <property type="nucleotide sequence ID" value="NZ_JBDXMX010000002.1"/>
</dbReference>